<evidence type="ECO:0000313" key="2">
    <source>
        <dbReference type="EMBL" id="KFO24453.1"/>
    </source>
</evidence>
<feature type="region of interest" description="Disordered" evidence="1">
    <location>
        <begin position="1"/>
        <end position="54"/>
    </location>
</feature>
<dbReference type="AlphaFoldDB" id="A0A091D1S0"/>
<keyword evidence="3" id="KW-1185">Reference proteome</keyword>
<evidence type="ECO:0000313" key="3">
    <source>
        <dbReference type="Proteomes" id="UP000028990"/>
    </source>
</evidence>
<organism evidence="2 3">
    <name type="scientific">Fukomys damarensis</name>
    <name type="common">Damaraland mole rat</name>
    <name type="synonym">Cryptomys damarensis</name>
    <dbReference type="NCBI Taxonomy" id="885580"/>
    <lineage>
        <taxon>Eukaryota</taxon>
        <taxon>Metazoa</taxon>
        <taxon>Chordata</taxon>
        <taxon>Craniata</taxon>
        <taxon>Vertebrata</taxon>
        <taxon>Euteleostomi</taxon>
        <taxon>Mammalia</taxon>
        <taxon>Eutheria</taxon>
        <taxon>Euarchontoglires</taxon>
        <taxon>Glires</taxon>
        <taxon>Rodentia</taxon>
        <taxon>Hystricomorpha</taxon>
        <taxon>Bathyergidae</taxon>
        <taxon>Fukomys</taxon>
    </lineage>
</organism>
<sequence length="249" mass="26925">MQRAVLQGSTLSAMMRCPHSQAQGSPATRNEAPRADVNLSSSEQLPLGCGSSDRKLTTRDVSILQRQLEAGLWGWHFGCDPTVAAVSVSEGPGQSHRVPGCATPSGSRESWFWEVCRLPRGTSRDATICSSCRDGTPCRGPSQGATVSASSLPSGNRNKLSLRCDLHLVFRPGEVTLADAPPSLRRAVTAAWCRVRKEKDFQLSRRSAVELWARVQLTGLSHRCHQATPCAESVWAVEAEVRQPGDHTA</sequence>
<protein>
    <submittedName>
        <fullName evidence="2">Uncharacterized protein</fullName>
    </submittedName>
</protein>
<dbReference type="EMBL" id="KN123563">
    <property type="protein sequence ID" value="KFO24453.1"/>
    <property type="molecule type" value="Genomic_DNA"/>
</dbReference>
<gene>
    <name evidence="2" type="ORF">H920_14159</name>
</gene>
<reference evidence="2 3" key="1">
    <citation type="submission" date="2013-11" db="EMBL/GenBank/DDBJ databases">
        <title>The Damaraland mole rat (Fukomys damarensis) genome and evolution of African mole rats.</title>
        <authorList>
            <person name="Gladyshev V.N."/>
            <person name="Fang X."/>
        </authorList>
    </citation>
    <scope>NUCLEOTIDE SEQUENCE [LARGE SCALE GENOMIC DNA]</scope>
    <source>
        <tissue evidence="2">Liver</tissue>
    </source>
</reference>
<name>A0A091D1S0_FUKDA</name>
<dbReference type="Proteomes" id="UP000028990">
    <property type="component" value="Unassembled WGS sequence"/>
</dbReference>
<evidence type="ECO:0000256" key="1">
    <source>
        <dbReference type="SAM" id="MobiDB-lite"/>
    </source>
</evidence>
<accession>A0A091D1S0</accession>
<proteinExistence type="predicted"/>